<sequence length="488" mass="55874">MYNFLFYFLIELIGLFYLILSFSVIVIYFIIMILSALEMRDYRRKNRFADYEDIITSPIAPGVSILAPAYNEGSNIVQNVKSLLSLHYGKFEVIIINDGSKDDTLTKLLDAFELQKVSYAYNPEIITQEVKGVYKSQNKSYRRLTVIDKENGGKADALNAGINISQMEILACIDVDCILANDSLTRMVRPFMEETNRKVIAVGGAIGIANNCDVQDGTVTKYRVPQSTLGQFQVIEYCRAFLMGRMAWARINGLMLISGAFGFFRRDLVLKVGGYFPKTVGEDMELVVRMRRYMEEKKIPYKVSFIPDPLCWTEVPEDVDVLGRQRNRWMRGTIETLQLHRKIGLNPKFGILGTISYPFWSVFEKMAPIIEIFGLIYTLILLIIGDFSALYFVALLFMIYLLSLLVSSFSILYEQISYNNYKNKSDLKKLIWIILIEPLYIHPKVLLWGLKGHLDFIIGKGGWGQMIRTGFKTAEERKTIEAQAEKSL</sequence>
<dbReference type="STRING" id="226506.SAMN04488519_10638"/>
<evidence type="ECO:0000256" key="2">
    <source>
        <dbReference type="ARBA" id="ARBA00022676"/>
    </source>
</evidence>
<organism evidence="6 7">
    <name type="scientific">Algoriphagus ornithinivorans</name>
    <dbReference type="NCBI Taxonomy" id="226506"/>
    <lineage>
        <taxon>Bacteria</taxon>
        <taxon>Pseudomonadati</taxon>
        <taxon>Bacteroidota</taxon>
        <taxon>Cytophagia</taxon>
        <taxon>Cytophagales</taxon>
        <taxon>Cyclobacteriaceae</taxon>
        <taxon>Algoriphagus</taxon>
    </lineage>
</organism>
<evidence type="ECO:0000259" key="5">
    <source>
        <dbReference type="Pfam" id="PF00535"/>
    </source>
</evidence>
<gene>
    <name evidence="6" type="ORF">SAMN04488519_10638</name>
</gene>
<keyword evidence="4" id="KW-1133">Transmembrane helix</keyword>
<comment type="similarity">
    <text evidence="1">Belongs to the glycosyltransferase 2 family.</text>
</comment>
<dbReference type="Proteomes" id="UP000199564">
    <property type="component" value="Unassembled WGS sequence"/>
</dbReference>
<dbReference type="GO" id="GO:0016757">
    <property type="term" value="F:glycosyltransferase activity"/>
    <property type="evidence" value="ECO:0007669"/>
    <property type="project" value="UniProtKB-KW"/>
</dbReference>
<feature type="transmembrane region" description="Helical" evidence="4">
    <location>
        <begin position="366"/>
        <end position="384"/>
    </location>
</feature>
<keyword evidence="3" id="KW-0808">Transferase</keyword>
<evidence type="ECO:0000313" key="7">
    <source>
        <dbReference type="Proteomes" id="UP000199564"/>
    </source>
</evidence>
<proteinExistence type="inferred from homology"/>
<dbReference type="CDD" id="cd06423">
    <property type="entry name" value="CESA_like"/>
    <property type="match status" value="1"/>
</dbReference>
<keyword evidence="4" id="KW-0472">Membrane</keyword>
<dbReference type="InterPro" id="IPR001173">
    <property type="entry name" value="Glyco_trans_2-like"/>
</dbReference>
<keyword evidence="7" id="KW-1185">Reference proteome</keyword>
<feature type="transmembrane region" description="Helical" evidence="4">
    <location>
        <begin position="6"/>
        <end position="37"/>
    </location>
</feature>
<dbReference type="InterPro" id="IPR029044">
    <property type="entry name" value="Nucleotide-diphossugar_trans"/>
</dbReference>
<keyword evidence="2" id="KW-0328">Glycosyltransferase</keyword>
<dbReference type="Pfam" id="PF00535">
    <property type="entry name" value="Glycos_transf_2"/>
    <property type="match status" value="1"/>
</dbReference>
<evidence type="ECO:0000256" key="3">
    <source>
        <dbReference type="ARBA" id="ARBA00022679"/>
    </source>
</evidence>
<feature type="domain" description="Glycosyltransferase 2-like" evidence="5">
    <location>
        <begin position="64"/>
        <end position="208"/>
    </location>
</feature>
<dbReference type="PANTHER" id="PTHR43630:SF1">
    <property type="entry name" value="POLY-BETA-1,6-N-ACETYL-D-GLUCOSAMINE SYNTHASE"/>
    <property type="match status" value="1"/>
</dbReference>
<keyword evidence="4" id="KW-0812">Transmembrane</keyword>
<evidence type="ECO:0000256" key="4">
    <source>
        <dbReference type="SAM" id="Phobius"/>
    </source>
</evidence>
<dbReference type="Gene3D" id="3.90.550.10">
    <property type="entry name" value="Spore Coat Polysaccharide Biosynthesis Protein SpsA, Chain A"/>
    <property type="match status" value="1"/>
</dbReference>
<name>A0A1I5GS16_9BACT</name>
<dbReference type="SUPFAM" id="SSF53448">
    <property type="entry name" value="Nucleotide-diphospho-sugar transferases"/>
    <property type="match status" value="1"/>
</dbReference>
<evidence type="ECO:0000256" key="1">
    <source>
        <dbReference type="ARBA" id="ARBA00006739"/>
    </source>
</evidence>
<dbReference type="PANTHER" id="PTHR43630">
    <property type="entry name" value="POLY-BETA-1,6-N-ACETYL-D-GLUCOSAMINE SYNTHASE"/>
    <property type="match status" value="1"/>
</dbReference>
<dbReference type="RefSeq" id="WP_091653832.1">
    <property type="nucleotide sequence ID" value="NZ_FOVW01000006.1"/>
</dbReference>
<protein>
    <recommendedName>
        <fullName evidence="5">Glycosyltransferase 2-like domain-containing protein</fullName>
    </recommendedName>
</protein>
<accession>A0A1I5GS16</accession>
<dbReference type="EMBL" id="FOVW01000006">
    <property type="protein sequence ID" value="SFO38798.1"/>
    <property type="molecule type" value="Genomic_DNA"/>
</dbReference>
<dbReference type="AlphaFoldDB" id="A0A1I5GS16"/>
<feature type="transmembrane region" description="Helical" evidence="4">
    <location>
        <begin position="390"/>
        <end position="413"/>
    </location>
</feature>
<reference evidence="7" key="1">
    <citation type="submission" date="2016-10" db="EMBL/GenBank/DDBJ databases">
        <authorList>
            <person name="Varghese N."/>
            <person name="Submissions S."/>
        </authorList>
    </citation>
    <scope>NUCLEOTIDE SEQUENCE [LARGE SCALE GENOMIC DNA]</scope>
    <source>
        <strain evidence="7">DSM 15282</strain>
    </source>
</reference>
<evidence type="ECO:0000313" key="6">
    <source>
        <dbReference type="EMBL" id="SFO38798.1"/>
    </source>
</evidence>